<keyword evidence="2" id="KW-1185">Reference proteome</keyword>
<accession>W6JYZ2</accession>
<dbReference type="AlphaFoldDB" id="W6JYZ2"/>
<dbReference type="Proteomes" id="UP000035763">
    <property type="component" value="Unassembled WGS sequence"/>
</dbReference>
<sequence>MTPFMLRVAEYVGADEDEIDHIVAPMPATRISQKIAASHGADKQVAIRSLAEQLVCEANAVLGHASDHLTLTDETLPDELAFEVGFRGRAARVSTTFADGTAYGRLVGDGFESELPQELNSADDVPDLLMRLIIESGTPHHTVNG</sequence>
<protein>
    <submittedName>
        <fullName evidence="1">Uncharacterized protein</fullName>
    </submittedName>
</protein>
<name>W6JYZ2_9MICO</name>
<evidence type="ECO:0000313" key="1">
    <source>
        <dbReference type="EMBL" id="CCH73941.1"/>
    </source>
</evidence>
<evidence type="ECO:0000313" key="2">
    <source>
        <dbReference type="Proteomes" id="UP000035763"/>
    </source>
</evidence>
<dbReference type="EMBL" id="CAJA01000286">
    <property type="protein sequence ID" value="CCH73941.1"/>
    <property type="molecule type" value="Genomic_DNA"/>
</dbReference>
<dbReference type="RefSeq" id="WP_048699502.1">
    <property type="nucleotide sequence ID" value="NZ_HG764815.1"/>
</dbReference>
<gene>
    <name evidence="1" type="ORF">BN11_3560007</name>
</gene>
<dbReference type="STRING" id="1193182.BN11_3560007"/>
<reference evidence="1 2" key="1">
    <citation type="journal article" date="2013" name="ISME J.">
        <title>A metabolic model for members of the genus Tetrasphaera involved in enhanced biological phosphorus removal.</title>
        <authorList>
            <person name="Kristiansen R."/>
            <person name="Nguyen H.T.T."/>
            <person name="Saunders A.M."/>
            <person name="Nielsen J.L."/>
            <person name="Wimmer R."/>
            <person name="Le V.Q."/>
            <person name="McIlroy S.J."/>
            <person name="Petrovski S."/>
            <person name="Seviour R.J."/>
            <person name="Calteau A."/>
            <person name="Nielsen K.L."/>
            <person name="Nielsen P.H."/>
        </authorList>
    </citation>
    <scope>NUCLEOTIDE SEQUENCE [LARGE SCALE GENOMIC DNA]</scope>
    <source>
        <strain evidence="1 2">Ben110</strain>
    </source>
</reference>
<dbReference type="OrthoDB" id="3690014at2"/>
<comment type="caution">
    <text evidence="1">The sequence shown here is derived from an EMBL/GenBank/DDBJ whole genome shotgun (WGS) entry which is preliminary data.</text>
</comment>
<proteinExistence type="predicted"/>
<organism evidence="1 2">
    <name type="scientific">Nostocoides australiense Ben110</name>
    <dbReference type="NCBI Taxonomy" id="1193182"/>
    <lineage>
        <taxon>Bacteria</taxon>
        <taxon>Bacillati</taxon>
        <taxon>Actinomycetota</taxon>
        <taxon>Actinomycetes</taxon>
        <taxon>Micrococcales</taxon>
        <taxon>Intrasporangiaceae</taxon>
        <taxon>Nostocoides</taxon>
    </lineage>
</organism>